<keyword evidence="2" id="KW-1185">Reference proteome</keyword>
<comment type="caution">
    <text evidence="1">The sequence shown here is derived from an EMBL/GenBank/DDBJ whole genome shotgun (WGS) entry which is preliminary data.</text>
</comment>
<dbReference type="AlphaFoldDB" id="A0AAV0DXL0"/>
<evidence type="ECO:0000313" key="2">
    <source>
        <dbReference type="Proteomes" id="UP001152523"/>
    </source>
</evidence>
<evidence type="ECO:0000313" key="1">
    <source>
        <dbReference type="EMBL" id="CAH9109829.1"/>
    </source>
</evidence>
<dbReference type="Proteomes" id="UP001152523">
    <property type="component" value="Unassembled WGS sequence"/>
</dbReference>
<protein>
    <submittedName>
        <fullName evidence="1">Uncharacterized protein</fullName>
    </submittedName>
</protein>
<sequence>MTIVLLLTLDHYIIHVGLHNNDEYLLEQYPDHPLKCCHRVPQAKRHDDAAVHTVRREECGFLCIIQVLKYLMIALECVHEVEQLATCCFVHQQIDPQHE</sequence>
<feature type="non-terminal residue" evidence="1">
    <location>
        <position position="99"/>
    </location>
</feature>
<proteinExistence type="predicted"/>
<dbReference type="EMBL" id="CAMAPF010000158">
    <property type="protein sequence ID" value="CAH9109829.1"/>
    <property type="molecule type" value="Genomic_DNA"/>
</dbReference>
<reference evidence="1" key="1">
    <citation type="submission" date="2022-07" db="EMBL/GenBank/DDBJ databases">
        <authorList>
            <person name="Macas J."/>
            <person name="Novak P."/>
            <person name="Neumann P."/>
        </authorList>
    </citation>
    <scope>NUCLEOTIDE SEQUENCE</scope>
</reference>
<organism evidence="1 2">
    <name type="scientific">Cuscuta epithymum</name>
    <dbReference type="NCBI Taxonomy" id="186058"/>
    <lineage>
        <taxon>Eukaryota</taxon>
        <taxon>Viridiplantae</taxon>
        <taxon>Streptophyta</taxon>
        <taxon>Embryophyta</taxon>
        <taxon>Tracheophyta</taxon>
        <taxon>Spermatophyta</taxon>
        <taxon>Magnoliopsida</taxon>
        <taxon>eudicotyledons</taxon>
        <taxon>Gunneridae</taxon>
        <taxon>Pentapetalae</taxon>
        <taxon>asterids</taxon>
        <taxon>lamiids</taxon>
        <taxon>Solanales</taxon>
        <taxon>Convolvulaceae</taxon>
        <taxon>Cuscuteae</taxon>
        <taxon>Cuscuta</taxon>
        <taxon>Cuscuta subgen. Cuscuta</taxon>
    </lineage>
</organism>
<name>A0AAV0DXL0_9ASTE</name>
<gene>
    <name evidence="1" type="ORF">CEPIT_LOCUS18924</name>
</gene>
<accession>A0AAV0DXL0</accession>